<keyword evidence="2" id="KW-0732">Signal</keyword>
<feature type="compositionally biased region" description="Low complexity" evidence="1">
    <location>
        <begin position="33"/>
        <end position="52"/>
    </location>
</feature>
<evidence type="ECO:0000313" key="3">
    <source>
        <dbReference type="EMBL" id="URI08809.1"/>
    </source>
</evidence>
<organism evidence="3 4">
    <name type="scientific">Aquincola tertiaricarbonis</name>
    <dbReference type="NCBI Taxonomy" id="391953"/>
    <lineage>
        <taxon>Bacteria</taxon>
        <taxon>Pseudomonadati</taxon>
        <taxon>Pseudomonadota</taxon>
        <taxon>Betaproteobacteria</taxon>
        <taxon>Burkholderiales</taxon>
        <taxon>Sphaerotilaceae</taxon>
        <taxon>Aquincola</taxon>
    </lineage>
</organism>
<evidence type="ECO:0008006" key="5">
    <source>
        <dbReference type="Google" id="ProtNLM"/>
    </source>
</evidence>
<proteinExistence type="predicted"/>
<feature type="region of interest" description="Disordered" evidence="1">
    <location>
        <begin position="33"/>
        <end position="60"/>
    </location>
</feature>
<name>A0ABY4S744_AQUTE</name>
<sequence>MGRVKWQGIGSYWLMALAACLLWLVCGPLSAAPAGASAPAAGAASAASPTPSHAERLRRCREHPVRAVREECLRQLRRDTGPR</sequence>
<dbReference type="PROSITE" id="PS51257">
    <property type="entry name" value="PROKAR_LIPOPROTEIN"/>
    <property type="match status" value="1"/>
</dbReference>
<accession>A0ABY4S744</accession>
<evidence type="ECO:0000256" key="1">
    <source>
        <dbReference type="SAM" id="MobiDB-lite"/>
    </source>
</evidence>
<gene>
    <name evidence="3" type="ORF">MW290_24850</name>
</gene>
<dbReference type="RefSeq" id="WP_250197029.1">
    <property type="nucleotide sequence ID" value="NZ_CP097636.1"/>
</dbReference>
<keyword evidence="4" id="KW-1185">Reference proteome</keyword>
<feature type="chain" id="PRO_5047508625" description="Secreted protein" evidence="2">
    <location>
        <begin position="32"/>
        <end position="83"/>
    </location>
</feature>
<dbReference type="Proteomes" id="UP001056201">
    <property type="component" value="Chromosome 2"/>
</dbReference>
<feature type="signal peptide" evidence="2">
    <location>
        <begin position="1"/>
        <end position="31"/>
    </location>
</feature>
<reference evidence="3" key="1">
    <citation type="submission" date="2022-05" db="EMBL/GenBank/DDBJ databases">
        <title>An RpoN-dependent PEP-CTERM gene is involved in floc formation of an Aquincola tertiaricarbonis strain.</title>
        <authorList>
            <person name="Qiu D."/>
            <person name="Xia M."/>
        </authorList>
    </citation>
    <scope>NUCLEOTIDE SEQUENCE</scope>
    <source>
        <strain evidence="3">RN12</strain>
    </source>
</reference>
<evidence type="ECO:0000313" key="4">
    <source>
        <dbReference type="Proteomes" id="UP001056201"/>
    </source>
</evidence>
<protein>
    <recommendedName>
        <fullName evidence="5">Secreted protein</fullName>
    </recommendedName>
</protein>
<evidence type="ECO:0000256" key="2">
    <source>
        <dbReference type="SAM" id="SignalP"/>
    </source>
</evidence>
<dbReference type="EMBL" id="CP097636">
    <property type="protein sequence ID" value="URI08809.1"/>
    <property type="molecule type" value="Genomic_DNA"/>
</dbReference>